<dbReference type="EMBL" id="JANBUL010000003">
    <property type="protein sequence ID" value="KAJ2786211.1"/>
    <property type="molecule type" value="Genomic_DNA"/>
</dbReference>
<dbReference type="Proteomes" id="UP001140217">
    <property type="component" value="Unassembled WGS sequence"/>
</dbReference>
<dbReference type="Pfam" id="PF05046">
    <property type="entry name" value="Img2"/>
    <property type="match status" value="1"/>
</dbReference>
<comment type="caution">
    <text evidence="7">The sequence shown here is derived from an EMBL/GenBank/DDBJ whole genome shotgun (WGS) entry which is preliminary data.</text>
</comment>
<evidence type="ECO:0000256" key="6">
    <source>
        <dbReference type="ARBA" id="ARBA00035191"/>
    </source>
</evidence>
<evidence type="ECO:0000256" key="5">
    <source>
        <dbReference type="ARBA" id="ARBA00023274"/>
    </source>
</evidence>
<dbReference type="GO" id="GO:0005762">
    <property type="term" value="C:mitochondrial large ribosomal subunit"/>
    <property type="evidence" value="ECO:0007669"/>
    <property type="project" value="TreeGrafter"/>
</dbReference>
<comment type="subcellular location">
    <subcellularLocation>
        <location evidence="1">Mitochondrion</location>
    </subcellularLocation>
</comment>
<dbReference type="AlphaFoldDB" id="A0A9W8HHE3"/>
<sequence>MLGLPIARPAPRPVLRPVLRALESTLAATPKAGSNAEPKTYPYYVRRTRFQSLPVYTDVRNGGTRRQTVVRRIEGDLGALRADLAAALSDESIAVKSASQQLLIKGDCARQVREWLTARGF</sequence>
<reference evidence="7" key="1">
    <citation type="submission" date="2022-07" db="EMBL/GenBank/DDBJ databases">
        <title>Phylogenomic reconstructions and comparative analyses of Kickxellomycotina fungi.</title>
        <authorList>
            <person name="Reynolds N.K."/>
            <person name="Stajich J.E."/>
            <person name="Barry K."/>
            <person name="Grigoriev I.V."/>
            <person name="Crous P."/>
            <person name="Smith M.E."/>
        </authorList>
    </citation>
    <scope>NUCLEOTIDE SEQUENCE</scope>
    <source>
        <strain evidence="7">NBRC 105414</strain>
    </source>
</reference>
<dbReference type="GO" id="GO:0003735">
    <property type="term" value="F:structural constituent of ribosome"/>
    <property type="evidence" value="ECO:0007669"/>
    <property type="project" value="InterPro"/>
</dbReference>
<dbReference type="OrthoDB" id="19439at2759"/>
<keyword evidence="3" id="KW-0689">Ribosomal protein</keyword>
<keyword evidence="8" id="KW-1185">Reference proteome</keyword>
<keyword evidence="5" id="KW-0687">Ribonucleoprotein</keyword>
<dbReference type="Gene3D" id="3.30.780.10">
    <property type="entry name" value="SUI1-like domain"/>
    <property type="match status" value="1"/>
</dbReference>
<comment type="similarity">
    <text evidence="2">Belongs to the mitochondrion-specific ribosomal protein mL49 family.</text>
</comment>
<evidence type="ECO:0000256" key="4">
    <source>
        <dbReference type="ARBA" id="ARBA00023128"/>
    </source>
</evidence>
<dbReference type="PANTHER" id="PTHR13477:SF0">
    <property type="entry name" value="LARGE RIBOSOMAL SUBUNIT PROTEIN ML49"/>
    <property type="match status" value="1"/>
</dbReference>
<evidence type="ECO:0000256" key="3">
    <source>
        <dbReference type="ARBA" id="ARBA00022980"/>
    </source>
</evidence>
<dbReference type="PANTHER" id="PTHR13477">
    <property type="entry name" value="MITOCHONDRIAL 39S RIBOSOMAL PROTEIN L49"/>
    <property type="match status" value="1"/>
</dbReference>
<dbReference type="GO" id="GO:0006412">
    <property type="term" value="P:translation"/>
    <property type="evidence" value="ECO:0007669"/>
    <property type="project" value="InterPro"/>
</dbReference>
<name>A0A9W8HHE3_9FUNG</name>
<protein>
    <recommendedName>
        <fullName evidence="6">Large ribosomal subunit protein mL49</fullName>
    </recommendedName>
</protein>
<proteinExistence type="inferred from homology"/>
<organism evidence="7 8">
    <name type="scientific">Coemansia javaensis</name>
    <dbReference type="NCBI Taxonomy" id="2761396"/>
    <lineage>
        <taxon>Eukaryota</taxon>
        <taxon>Fungi</taxon>
        <taxon>Fungi incertae sedis</taxon>
        <taxon>Zoopagomycota</taxon>
        <taxon>Kickxellomycotina</taxon>
        <taxon>Kickxellomycetes</taxon>
        <taxon>Kickxellales</taxon>
        <taxon>Kickxellaceae</taxon>
        <taxon>Coemansia</taxon>
    </lineage>
</organism>
<keyword evidence="4" id="KW-0496">Mitochondrion</keyword>
<dbReference type="InterPro" id="IPR007740">
    <property type="entry name" value="Ribosomal_mL49"/>
</dbReference>
<accession>A0A9W8HHE3</accession>
<gene>
    <name evidence="7" type="primary">img2</name>
    <name evidence="7" type="ORF">H4R18_000058</name>
</gene>
<evidence type="ECO:0000313" key="8">
    <source>
        <dbReference type="Proteomes" id="UP001140217"/>
    </source>
</evidence>
<evidence type="ECO:0000256" key="2">
    <source>
        <dbReference type="ARBA" id="ARBA00005677"/>
    </source>
</evidence>
<evidence type="ECO:0000256" key="1">
    <source>
        <dbReference type="ARBA" id="ARBA00004173"/>
    </source>
</evidence>
<evidence type="ECO:0000313" key="7">
    <source>
        <dbReference type="EMBL" id="KAJ2786211.1"/>
    </source>
</evidence>